<reference evidence="1 4" key="2">
    <citation type="journal article" date="2019" name="Nat. Med.">
        <title>A library of human gut bacterial isolates paired with longitudinal multiomics data enables mechanistic microbiome research.</title>
        <authorList>
            <person name="Poyet M."/>
            <person name="Groussin M."/>
            <person name="Gibbons S.M."/>
            <person name="Avila-Pacheco J."/>
            <person name="Jiang X."/>
            <person name="Kearney S.M."/>
            <person name="Perrotta A.R."/>
            <person name="Berdy B."/>
            <person name="Zhao S."/>
            <person name="Lieberman T.D."/>
            <person name="Swanson P.K."/>
            <person name="Smith M."/>
            <person name="Roesemann S."/>
            <person name="Alexander J.E."/>
            <person name="Rich S.A."/>
            <person name="Livny J."/>
            <person name="Vlamakis H."/>
            <person name="Clish C."/>
            <person name="Bullock K."/>
            <person name="Deik A."/>
            <person name="Scott J."/>
            <person name="Pierce K.A."/>
            <person name="Xavier R.J."/>
            <person name="Alm E.J."/>
        </authorList>
    </citation>
    <scope>NUCLEOTIDE SEQUENCE [LARGE SCALE GENOMIC DNA]</scope>
    <source>
        <strain evidence="1 4">BIOML-A17</strain>
    </source>
</reference>
<protein>
    <submittedName>
        <fullName evidence="2">Uncharacterized protein</fullName>
    </submittedName>
</protein>
<evidence type="ECO:0000313" key="1">
    <source>
        <dbReference type="EMBL" id="KAB5280578.1"/>
    </source>
</evidence>
<reference evidence="2 3" key="1">
    <citation type="submission" date="2018-08" db="EMBL/GenBank/DDBJ databases">
        <title>A genome reference for cultivated species of the human gut microbiota.</title>
        <authorList>
            <person name="Zou Y."/>
            <person name="Xue W."/>
            <person name="Luo G."/>
        </authorList>
    </citation>
    <scope>NUCLEOTIDE SEQUENCE [LARGE SCALE GENOMIC DNA]</scope>
    <source>
        <strain evidence="2 3">AF12-7</strain>
    </source>
</reference>
<dbReference type="EMBL" id="QSAF01000027">
    <property type="protein sequence ID" value="RGW31809.1"/>
    <property type="molecule type" value="Genomic_DNA"/>
</dbReference>
<dbReference type="Proteomes" id="UP000440773">
    <property type="component" value="Unassembled WGS sequence"/>
</dbReference>
<gene>
    <name evidence="2" type="ORF">DWV77_15665</name>
    <name evidence="1" type="ORF">F9962_12200</name>
</gene>
<dbReference type="EMBL" id="WCLP01000031">
    <property type="protein sequence ID" value="KAB5280578.1"/>
    <property type="molecule type" value="Genomic_DNA"/>
</dbReference>
<dbReference type="Proteomes" id="UP000285150">
    <property type="component" value="Unassembled WGS sequence"/>
</dbReference>
<organism evidence="2 3">
    <name type="scientific">Bacteroides stercoris</name>
    <dbReference type="NCBI Taxonomy" id="46506"/>
    <lineage>
        <taxon>Bacteria</taxon>
        <taxon>Pseudomonadati</taxon>
        <taxon>Bacteroidota</taxon>
        <taxon>Bacteroidia</taxon>
        <taxon>Bacteroidales</taxon>
        <taxon>Bacteroidaceae</taxon>
        <taxon>Bacteroides</taxon>
    </lineage>
</organism>
<accession>A0A413B2T0</accession>
<proteinExistence type="predicted"/>
<evidence type="ECO:0000313" key="4">
    <source>
        <dbReference type="Proteomes" id="UP000440773"/>
    </source>
</evidence>
<sequence>MGEDIKINEVQQVNDAAYITVLLEDGSLGKIPRNDLIELIRENMPESNSEQKGLASPVTPKHYNYYQVDCKLSDLTQNGYYYIDDKIYRKDAPEGLTNYNLVVFNNGFVIQLLHDWHHCYFIRDCWGEWSEWRQISLS</sequence>
<name>A0A413B2T0_BACSE</name>
<comment type="caution">
    <text evidence="2">The sequence shown here is derived from an EMBL/GenBank/DDBJ whole genome shotgun (WGS) entry which is preliminary data.</text>
</comment>
<evidence type="ECO:0000313" key="3">
    <source>
        <dbReference type="Proteomes" id="UP000285150"/>
    </source>
</evidence>
<evidence type="ECO:0000313" key="2">
    <source>
        <dbReference type="EMBL" id="RGW31809.1"/>
    </source>
</evidence>
<dbReference type="AlphaFoldDB" id="A0A413B2T0"/>
<dbReference type="RefSeq" id="WP_117859184.1">
    <property type="nucleotide sequence ID" value="NZ_JAQCOO010000024.1"/>
</dbReference>